<evidence type="ECO:0000313" key="1">
    <source>
        <dbReference type="EMBL" id="CUS06866.1"/>
    </source>
</evidence>
<proteinExistence type="predicted"/>
<organism evidence="1 2">
    <name type="scientific">Tuber aestivum</name>
    <name type="common">summer truffle</name>
    <dbReference type="NCBI Taxonomy" id="59557"/>
    <lineage>
        <taxon>Eukaryota</taxon>
        <taxon>Fungi</taxon>
        <taxon>Dikarya</taxon>
        <taxon>Ascomycota</taxon>
        <taxon>Pezizomycotina</taxon>
        <taxon>Pezizomycetes</taxon>
        <taxon>Pezizales</taxon>
        <taxon>Tuberaceae</taxon>
        <taxon>Tuber</taxon>
    </lineage>
</organism>
<name>A0A292PI38_9PEZI</name>
<gene>
    <name evidence="1" type="ORF">GSTUAT00009051001</name>
</gene>
<protein>
    <submittedName>
        <fullName evidence="1">Uncharacterized protein</fullName>
    </submittedName>
</protein>
<sequence>MGKASKALQAFIDNIPDSKLTGFPEGAGTIYTDQDFRLDMQGASCEERMLMTKQKTTSGGYNLQIQVNRGTKVTTLKPLAPQTVAGPVIATGTETASVIRANFVATMKI</sequence>
<keyword evidence="2" id="KW-1185">Reference proteome</keyword>
<dbReference type="EMBL" id="LN891302">
    <property type="protein sequence ID" value="CUS06866.1"/>
    <property type="molecule type" value="Genomic_DNA"/>
</dbReference>
<evidence type="ECO:0000313" key="2">
    <source>
        <dbReference type="Proteomes" id="UP001412239"/>
    </source>
</evidence>
<dbReference type="AlphaFoldDB" id="A0A292PI38"/>
<reference evidence="1" key="1">
    <citation type="submission" date="2015-10" db="EMBL/GenBank/DDBJ databases">
        <authorList>
            <person name="Regsiter A."/>
            <person name="william w."/>
        </authorList>
    </citation>
    <scope>NUCLEOTIDE SEQUENCE</scope>
    <source>
        <strain evidence="1">Montdore</strain>
    </source>
</reference>
<accession>A0A292PI38</accession>
<dbReference type="Proteomes" id="UP001412239">
    <property type="component" value="Unassembled WGS sequence"/>
</dbReference>